<dbReference type="Gene3D" id="3.40.50.300">
    <property type="entry name" value="P-loop containing nucleotide triphosphate hydrolases"/>
    <property type="match status" value="1"/>
</dbReference>
<evidence type="ECO:0000256" key="1">
    <source>
        <dbReference type="ARBA" id="ARBA00022741"/>
    </source>
</evidence>
<feature type="short sequence motif" description="DEAH box" evidence="9">
    <location>
        <begin position="283"/>
        <end position="286"/>
    </location>
</feature>
<evidence type="ECO:0000259" key="10">
    <source>
        <dbReference type="PROSITE" id="PS51192"/>
    </source>
</evidence>
<dbReference type="PANTHER" id="PTHR45766:SF6">
    <property type="entry name" value="SWI_SNF-RELATED MATRIX-ASSOCIATED ACTIN-DEPENDENT REGULATOR OF CHROMATIN SUBFAMILY A-LIKE PROTEIN 1"/>
    <property type="match status" value="1"/>
</dbReference>
<keyword evidence="13" id="KW-1185">Reference proteome</keyword>
<dbReference type="PROSITE" id="PS51194">
    <property type="entry name" value="HELICASE_CTER"/>
    <property type="match status" value="1"/>
</dbReference>
<dbReference type="SMART" id="SM00487">
    <property type="entry name" value="DEXDc"/>
    <property type="match status" value="1"/>
</dbReference>
<evidence type="ECO:0000256" key="6">
    <source>
        <dbReference type="ARBA" id="ARBA00023125"/>
    </source>
</evidence>
<dbReference type="Gene3D" id="6.10.140.2230">
    <property type="match status" value="1"/>
</dbReference>
<evidence type="ECO:0000256" key="9">
    <source>
        <dbReference type="HAMAP-Rule" id="MF_01821"/>
    </source>
</evidence>
<dbReference type="InterPro" id="IPR027417">
    <property type="entry name" value="P-loop_NTPase"/>
</dbReference>
<dbReference type="Pfam" id="PF00271">
    <property type="entry name" value="Helicase_C"/>
    <property type="match status" value="1"/>
</dbReference>
<accession>A0A2V1GTB9</accession>
<proteinExistence type="inferred from homology"/>
<dbReference type="NCBIfam" id="NF003426">
    <property type="entry name" value="PRK04914.1"/>
    <property type="match status" value="1"/>
</dbReference>
<dbReference type="CDD" id="cd18793">
    <property type="entry name" value="SF2_C_SNF"/>
    <property type="match status" value="1"/>
</dbReference>
<dbReference type="Pfam" id="PF18339">
    <property type="entry name" value="Tudor_1_RapA"/>
    <property type="match status" value="1"/>
</dbReference>
<dbReference type="Proteomes" id="UP000244906">
    <property type="component" value="Unassembled WGS sequence"/>
</dbReference>
<comment type="caution">
    <text evidence="12">The sequence shown here is derived from an EMBL/GenBank/DDBJ whole genome shotgun (WGS) entry which is preliminary data.</text>
</comment>
<dbReference type="OrthoDB" id="9814088at2"/>
<evidence type="ECO:0000256" key="5">
    <source>
        <dbReference type="ARBA" id="ARBA00023015"/>
    </source>
</evidence>
<keyword evidence="5 9" id="KW-0805">Transcription regulation</keyword>
<organism evidence="12 13">
    <name type="scientific">Pelagibaculum spongiae</name>
    <dbReference type="NCBI Taxonomy" id="2080658"/>
    <lineage>
        <taxon>Bacteria</taxon>
        <taxon>Pseudomonadati</taxon>
        <taxon>Pseudomonadota</taxon>
        <taxon>Gammaproteobacteria</taxon>
        <taxon>Oceanospirillales</taxon>
        <taxon>Pelagibaculum</taxon>
    </lineage>
</organism>
<feature type="domain" description="Helicase ATP-binding" evidence="10">
    <location>
        <begin position="166"/>
        <end position="337"/>
    </location>
</feature>
<dbReference type="InterPro" id="IPR001650">
    <property type="entry name" value="Helicase_C-like"/>
</dbReference>
<evidence type="ECO:0000256" key="7">
    <source>
        <dbReference type="ARBA" id="ARBA00023159"/>
    </source>
</evidence>
<dbReference type="PANTHER" id="PTHR45766">
    <property type="entry name" value="DNA ANNEALING HELICASE AND ENDONUCLEASE ZRANB3 FAMILY MEMBER"/>
    <property type="match status" value="1"/>
</dbReference>
<sequence length="962" mass="108298">MANNEYLPGQRWVSTTEADLGLGIVVENTGRLVEIAFPAAGERRTYAIDQAPLSRIVYREGEQVTSIDDVTITVMGCEADEYGILHYAGTTDEGDSVLLAETELDSFVRFSKPQDRLFSGQIDKNRHFELRAETLRLKHRLIQSPAYGLIGGRVQPLKHQFYIANQVASRHAPRVLLADEVGLGKTIEAGLILHQQLIRGLAERALILLPDSLMHQWLVEMLRRFNLQFTILDENRCLDLQESGFENPFESAQLVLCPLSFLEEYPERREQAEAAGWDLLIVDEAHHLEWHEDLPSESYLCVEALAAAIPGLLLLTATPEQLGVEGHFARLRLLDPARYHDLNSYLEEESDYREVSDLVELMMQDTAASQIVAEPEKFSNMMEFLGEQATEKLLTELATGDADASKAAIDHAVSQLLDQHGTGRVLFRNTRDAIAGFPERKLTIHSLPQPTGWQALTEQAELEQQLRPESLLGDGWMELDSRVSWLTEWLEEHRSEKTLVICANASTAQALEERLRTRAAIRSSVFHEGLSLVERDRAAAWFADREADSAQALICSEIGSEGRNFQFASHLVLFDLPLNPDLLEQRIGRLDRIGQKNTVQIHLPAYEHSATEMLANWYHKGINAFETPCPAGLQLFDQLEQPLRFCLANAGNVEQDETFAALMETSQQLAEETRLRLQEGRDRLLELNSCQPAKAEALLEEFDEAEFTELMASYFNRVLDQFGVTRTDHSEACQVITPSAHMTVDSLPGLSEDGITVTYDREHALSREDVHLLTWEHPIAQGAMEIITDGEFGNTSLVTLHLPPLPAGSLLVETLYTLHCPAPKSLQLQRYLDTPYLRFVMNDAGKSLGHVLIESKLNKRVERIKTGKAREMLRHIQQPVEGLLLKSGALAKVEQQKLLDQALEKMHLSMDDEIERLVELAKVNPNIRAEEIEKLMADKETLQSFLQHATVQLDSLRVIVVV</sequence>
<dbReference type="InterPro" id="IPR038718">
    <property type="entry name" value="SNF2-like_sf"/>
</dbReference>
<dbReference type="GO" id="GO:0005524">
    <property type="term" value="F:ATP binding"/>
    <property type="evidence" value="ECO:0007669"/>
    <property type="project" value="UniProtKB-UniRule"/>
</dbReference>
<dbReference type="Pfam" id="PF18337">
    <property type="entry name" value="Tudor_RapA"/>
    <property type="match status" value="1"/>
</dbReference>
<feature type="domain" description="Helicase C-terminal" evidence="11">
    <location>
        <begin position="482"/>
        <end position="633"/>
    </location>
</feature>
<dbReference type="EMBL" id="QDDL01000009">
    <property type="protein sequence ID" value="PVZ65771.1"/>
    <property type="molecule type" value="Genomic_DNA"/>
</dbReference>
<dbReference type="HAMAP" id="MF_01821">
    <property type="entry name" value="Helicase_RapA"/>
    <property type="match status" value="1"/>
</dbReference>
<dbReference type="Pfam" id="PF00176">
    <property type="entry name" value="SNF2-rel_dom"/>
    <property type="match status" value="1"/>
</dbReference>
<evidence type="ECO:0000256" key="4">
    <source>
        <dbReference type="ARBA" id="ARBA00022840"/>
    </source>
</evidence>
<dbReference type="GO" id="GO:0003677">
    <property type="term" value="F:DNA binding"/>
    <property type="evidence" value="ECO:0007669"/>
    <property type="project" value="UniProtKB-KW"/>
</dbReference>
<reference evidence="12 13" key="1">
    <citation type="submission" date="2018-04" db="EMBL/GenBank/DDBJ databases">
        <title>Thalassorhabdus spongiae gen. nov., sp. nov., isolated from a marine sponge in South-West Iceland.</title>
        <authorList>
            <person name="Knobloch S."/>
            <person name="Daussin A."/>
            <person name="Johannsson R."/>
            <person name="Marteinsson V.T."/>
        </authorList>
    </citation>
    <scope>NUCLEOTIDE SEQUENCE [LARGE SCALE GENOMIC DNA]</scope>
    <source>
        <strain evidence="12 13">Hp12</strain>
    </source>
</reference>
<evidence type="ECO:0000259" key="11">
    <source>
        <dbReference type="PROSITE" id="PS51194"/>
    </source>
</evidence>
<dbReference type="EC" id="3.6.4.-" evidence="9"/>
<dbReference type="Gene3D" id="3.40.50.10810">
    <property type="entry name" value="Tandem AAA-ATPase domain"/>
    <property type="match status" value="1"/>
</dbReference>
<dbReference type="Gene3D" id="2.30.30.140">
    <property type="match status" value="1"/>
</dbReference>
<dbReference type="Gene3D" id="2.30.30.930">
    <property type="match status" value="1"/>
</dbReference>
<dbReference type="InterPro" id="IPR022737">
    <property type="entry name" value="RapA_C"/>
</dbReference>
<dbReference type="Pfam" id="PF12137">
    <property type="entry name" value="RapA_C"/>
    <property type="match status" value="1"/>
</dbReference>
<keyword evidence="3 9" id="KW-0347">Helicase</keyword>
<dbReference type="InterPro" id="IPR023949">
    <property type="entry name" value="Helicase_RapA"/>
</dbReference>
<dbReference type="InterPro" id="IPR040766">
    <property type="entry name" value="Tudor_2_RapA"/>
</dbReference>
<evidence type="ECO:0000313" key="13">
    <source>
        <dbReference type="Proteomes" id="UP000244906"/>
    </source>
</evidence>
<dbReference type="InterPro" id="IPR040765">
    <property type="entry name" value="Tudor_1_RapA"/>
</dbReference>
<comment type="function">
    <text evidence="9">Transcription regulator that activates transcription by stimulating RNA polymerase (RNAP) recycling in case of stress conditions such as supercoiled DNA or high salt concentrations. Probably acts by releasing the RNAP, when it is trapped or immobilized on tightly supercoiled DNA. Does not activate transcription on linear DNA. Probably not involved in DNA repair.</text>
</comment>
<dbReference type="InterPro" id="IPR000330">
    <property type="entry name" value="SNF2_N"/>
</dbReference>
<evidence type="ECO:0000256" key="8">
    <source>
        <dbReference type="ARBA" id="ARBA00023163"/>
    </source>
</evidence>
<dbReference type="CDD" id="cd18011">
    <property type="entry name" value="DEXDc_RapA"/>
    <property type="match status" value="1"/>
</dbReference>
<dbReference type="AlphaFoldDB" id="A0A2V1GTB9"/>
<keyword evidence="2 9" id="KW-0378">Hydrolase</keyword>
<name>A0A2V1GTB9_9GAMM</name>
<dbReference type="Gene3D" id="3.30.360.80">
    <property type="match status" value="1"/>
</dbReference>
<comment type="similarity">
    <text evidence="9">Belongs to the SNF2/RAD54 helicase family. RapA subfamily.</text>
</comment>
<dbReference type="Gene3D" id="6.10.140.1500">
    <property type="match status" value="1"/>
</dbReference>
<dbReference type="InterPro" id="IPR057342">
    <property type="entry name" value="DEXDc_RapA"/>
</dbReference>
<dbReference type="InterPro" id="IPR014001">
    <property type="entry name" value="Helicase_ATP-bd"/>
</dbReference>
<keyword evidence="1 9" id="KW-0547">Nucleotide-binding</keyword>
<dbReference type="InterPro" id="IPR049730">
    <property type="entry name" value="SNF2/RAD54-like_C"/>
</dbReference>
<dbReference type="GO" id="GO:0004386">
    <property type="term" value="F:helicase activity"/>
    <property type="evidence" value="ECO:0007669"/>
    <property type="project" value="UniProtKB-UniRule"/>
</dbReference>
<evidence type="ECO:0000256" key="3">
    <source>
        <dbReference type="ARBA" id="ARBA00022806"/>
    </source>
</evidence>
<keyword evidence="4 9" id="KW-0067">ATP-binding</keyword>
<feature type="binding site" evidence="9">
    <location>
        <begin position="179"/>
        <end position="186"/>
    </location>
    <ligand>
        <name>ATP</name>
        <dbReference type="ChEBI" id="CHEBI:30616"/>
    </ligand>
</feature>
<evidence type="ECO:0000256" key="2">
    <source>
        <dbReference type="ARBA" id="ARBA00022801"/>
    </source>
</evidence>
<dbReference type="PROSITE" id="PS51192">
    <property type="entry name" value="HELICASE_ATP_BIND_1"/>
    <property type="match status" value="1"/>
</dbReference>
<comment type="subunit">
    <text evidence="9">Interacts with the RNAP. Has a higher affinity for the core RNAP than for the holoenzyme. Its ATPase activity is stimulated by binding to RNAP.</text>
</comment>
<dbReference type="SUPFAM" id="SSF52540">
    <property type="entry name" value="P-loop containing nucleoside triphosphate hydrolases"/>
    <property type="match status" value="2"/>
</dbReference>
<dbReference type="GO" id="GO:0016817">
    <property type="term" value="F:hydrolase activity, acting on acid anhydrides"/>
    <property type="evidence" value="ECO:0007669"/>
    <property type="project" value="InterPro"/>
</dbReference>
<evidence type="ECO:0000313" key="12">
    <source>
        <dbReference type="EMBL" id="PVZ65771.1"/>
    </source>
</evidence>
<protein>
    <recommendedName>
        <fullName evidence="9">RNA polymerase-associated protein RapA</fullName>
        <ecNumber evidence="9">3.6.4.-</ecNumber>
    </recommendedName>
    <alternativeName>
        <fullName evidence="9">ATP-dependent helicase HepA</fullName>
    </alternativeName>
</protein>
<dbReference type="GO" id="GO:0006355">
    <property type="term" value="P:regulation of DNA-templated transcription"/>
    <property type="evidence" value="ECO:0007669"/>
    <property type="project" value="UniProtKB-UniRule"/>
</dbReference>
<keyword evidence="7 9" id="KW-0010">Activator</keyword>
<keyword evidence="6 9" id="KW-0238">DNA-binding</keyword>
<dbReference type="SMART" id="SM00490">
    <property type="entry name" value="HELICc"/>
    <property type="match status" value="1"/>
</dbReference>
<keyword evidence="8 9" id="KW-0804">Transcription</keyword>
<gene>
    <name evidence="9" type="primary">rapA</name>
    <name evidence="12" type="ORF">DC094_17545</name>
</gene>